<reference evidence="2 4" key="2">
    <citation type="submission" date="2018-06" db="EMBL/GenBank/DDBJ databases">
        <title>Genomic Encyclopedia of Type Strains, Phase III (KMG-III): the genomes of soil and plant-associated and newly described type strains.</title>
        <authorList>
            <person name="Whitman W."/>
        </authorList>
    </citation>
    <scope>NUCLEOTIDE SEQUENCE [LARGE SCALE GENOMIC DNA]</scope>
    <source>
        <strain evidence="2 4">CGMCC 1.15366</strain>
    </source>
</reference>
<evidence type="ECO:0000313" key="3">
    <source>
        <dbReference type="EMBL" id="RUO27777.1"/>
    </source>
</evidence>
<evidence type="ECO:0000313" key="2">
    <source>
        <dbReference type="EMBL" id="RAJ99059.1"/>
    </source>
</evidence>
<name>A0A327X024_9GAMM</name>
<organism evidence="2 4">
    <name type="scientific">Aliidiomarina maris</name>
    <dbReference type="NCBI Taxonomy" id="531312"/>
    <lineage>
        <taxon>Bacteria</taxon>
        <taxon>Pseudomonadati</taxon>
        <taxon>Pseudomonadota</taxon>
        <taxon>Gammaproteobacteria</taxon>
        <taxon>Alteromonadales</taxon>
        <taxon>Idiomarinaceae</taxon>
        <taxon>Aliidiomarina</taxon>
    </lineage>
</organism>
<proteinExistence type="predicted"/>
<accession>A0A327X024</accession>
<evidence type="ECO:0000313" key="5">
    <source>
        <dbReference type="Proteomes" id="UP000287865"/>
    </source>
</evidence>
<dbReference type="OrthoDB" id="19849at2"/>
<feature type="chain" id="PRO_5016312405" description="Outer membrane protein beta-barrel domain-containing protein" evidence="1">
    <location>
        <begin position="23"/>
        <end position="172"/>
    </location>
</feature>
<evidence type="ECO:0008006" key="6">
    <source>
        <dbReference type="Google" id="ProtNLM"/>
    </source>
</evidence>
<dbReference type="EMBL" id="PIPK01000002">
    <property type="protein sequence ID" value="RUO27777.1"/>
    <property type="molecule type" value="Genomic_DNA"/>
</dbReference>
<reference evidence="3 5" key="1">
    <citation type="journal article" date="2018" name="Front. Microbiol.">
        <title>Genome-Based Analysis Reveals the Taxonomy and Diversity of the Family Idiomarinaceae.</title>
        <authorList>
            <person name="Liu Y."/>
            <person name="Lai Q."/>
            <person name="Shao Z."/>
        </authorList>
    </citation>
    <scope>NUCLEOTIDE SEQUENCE [LARGE SCALE GENOMIC DNA]</scope>
    <source>
        <strain evidence="3 5">CF12-14</strain>
    </source>
</reference>
<evidence type="ECO:0000313" key="4">
    <source>
        <dbReference type="Proteomes" id="UP000249203"/>
    </source>
</evidence>
<feature type="signal peptide" evidence="1">
    <location>
        <begin position="1"/>
        <end position="22"/>
    </location>
</feature>
<dbReference type="Proteomes" id="UP000287865">
    <property type="component" value="Unassembled WGS sequence"/>
</dbReference>
<sequence>MKAIWTVLVTGGLLALAPAAHAQKFAIGFGGGNSIGSNSFVDSSYLNIWAGTYDGRGAISGWYASGNIGSSYWRNDGYYQFDEFGRPEARRVRYQSEFWVFSTGPTYTVNRYVTLFGGPGLAHRNSRRDLGSETKINFNAGVKFHIGRQSSIMLQGDSAQQGLALSVGYRVF</sequence>
<dbReference type="RefSeq" id="WP_111568683.1">
    <property type="nucleotide sequence ID" value="NZ_PIPK01000002.1"/>
</dbReference>
<keyword evidence="1" id="KW-0732">Signal</keyword>
<dbReference type="Gene3D" id="2.40.160.20">
    <property type="match status" value="1"/>
</dbReference>
<dbReference type="Proteomes" id="UP000249203">
    <property type="component" value="Unassembled WGS sequence"/>
</dbReference>
<comment type="caution">
    <text evidence="2">The sequence shown here is derived from an EMBL/GenBank/DDBJ whole genome shotgun (WGS) entry which is preliminary data.</text>
</comment>
<protein>
    <recommendedName>
        <fullName evidence="6">Outer membrane protein beta-barrel domain-containing protein</fullName>
    </recommendedName>
</protein>
<dbReference type="EMBL" id="QLMD01000003">
    <property type="protein sequence ID" value="RAJ99059.1"/>
    <property type="molecule type" value="Genomic_DNA"/>
</dbReference>
<dbReference type="AlphaFoldDB" id="A0A327X024"/>
<evidence type="ECO:0000256" key="1">
    <source>
        <dbReference type="SAM" id="SignalP"/>
    </source>
</evidence>
<keyword evidence="5" id="KW-1185">Reference proteome</keyword>
<gene>
    <name evidence="2" type="ORF">B0I24_10353</name>
    <name evidence="3" type="ORF">CWE07_03975</name>
</gene>